<evidence type="ECO:0000259" key="8">
    <source>
        <dbReference type="PROSITE" id="PS50850"/>
    </source>
</evidence>
<feature type="transmembrane region" description="Helical" evidence="7">
    <location>
        <begin position="286"/>
        <end position="304"/>
    </location>
</feature>
<dbReference type="Proteomes" id="UP000663853">
    <property type="component" value="Unassembled WGS sequence"/>
</dbReference>
<evidence type="ECO:0000256" key="7">
    <source>
        <dbReference type="SAM" id="Phobius"/>
    </source>
</evidence>
<dbReference type="CDD" id="cd17330">
    <property type="entry name" value="MFS_SLC46_TetA_like"/>
    <property type="match status" value="1"/>
</dbReference>
<comment type="caution">
    <text evidence="9">The sequence shown here is derived from an EMBL/GenBank/DDBJ whole genome shotgun (WGS) entry which is preliminary data.</text>
</comment>
<accession>A0A8H3AGQ7</accession>
<dbReference type="InterPro" id="IPR001958">
    <property type="entry name" value="Tet-R_TetA/multi-R_MdtG-like"/>
</dbReference>
<evidence type="ECO:0000256" key="2">
    <source>
        <dbReference type="ARBA" id="ARBA00022448"/>
    </source>
</evidence>
<dbReference type="Pfam" id="PF07690">
    <property type="entry name" value="MFS_1"/>
    <property type="match status" value="1"/>
</dbReference>
<evidence type="ECO:0000256" key="3">
    <source>
        <dbReference type="ARBA" id="ARBA00022692"/>
    </source>
</evidence>
<evidence type="ECO:0000256" key="1">
    <source>
        <dbReference type="ARBA" id="ARBA00004141"/>
    </source>
</evidence>
<evidence type="ECO:0000256" key="5">
    <source>
        <dbReference type="ARBA" id="ARBA00023136"/>
    </source>
</evidence>
<sequence length="486" mass="52681">MSNEQQPLLGPTPIPGDDACPPKTPSSSAQQQNDGHEHKRTPLPVKQISILLLMQLSEPLAYSVIYPFVARLVKETGITGGDDSKIGYYAGMIESIFFLTASVFTLQYGRISDRIGRRPVLMFGLFGQAISIFSVGLSKQFWQLVVSRSISGALNGNTGVAKSMVAELTDETNQAQAFAFLPIVWCTGSTLGPFLGGTLSHPAELLPGVFNTPFWNKYPYFLPCLISAIYAGCVFVFGALYLKETHTTHPEQSGNGTTENGTASTRPPPAKRSVSVRSVLTTRARIAISNYAFLAFSDITYLSLQPVMFAVPTKNGGLGLSPRAIGLILGLQGITTGIFQALFFAPLHRRFGSKRIYVTGYLCYSLLILLLPIMHALAVLEMKRALWVAFGLLIVFSCPAFMTFSCMAIYVNSSAPSKDALGTLNGISQTVISVIRAIGPATATSLFSLSVGRNILGGHFVYAILLAVIFLGVYSSRWLKEERRAY</sequence>
<dbReference type="PANTHER" id="PTHR23504">
    <property type="entry name" value="MAJOR FACILITATOR SUPERFAMILY DOMAIN-CONTAINING PROTEIN 10"/>
    <property type="match status" value="1"/>
</dbReference>
<feature type="transmembrane region" description="Helical" evidence="7">
    <location>
        <begin position="324"/>
        <end position="344"/>
    </location>
</feature>
<comment type="subcellular location">
    <subcellularLocation>
        <location evidence="1">Membrane</location>
        <topology evidence="1">Multi-pass membrane protein</topology>
    </subcellularLocation>
</comment>
<feature type="transmembrane region" description="Helical" evidence="7">
    <location>
        <begin position="48"/>
        <end position="66"/>
    </location>
</feature>
<evidence type="ECO:0000256" key="6">
    <source>
        <dbReference type="SAM" id="MobiDB-lite"/>
    </source>
</evidence>
<reference evidence="9" key="1">
    <citation type="submission" date="2021-01" db="EMBL/GenBank/DDBJ databases">
        <authorList>
            <person name="Kaushik A."/>
        </authorList>
    </citation>
    <scope>NUCLEOTIDE SEQUENCE</scope>
    <source>
        <strain evidence="9">AG6-10EEA</strain>
    </source>
</reference>
<feature type="transmembrane region" description="Helical" evidence="7">
    <location>
        <begin position="431"/>
        <end position="449"/>
    </location>
</feature>
<dbReference type="SUPFAM" id="SSF103473">
    <property type="entry name" value="MFS general substrate transporter"/>
    <property type="match status" value="1"/>
</dbReference>
<feature type="transmembrane region" description="Helical" evidence="7">
    <location>
        <begin position="220"/>
        <end position="242"/>
    </location>
</feature>
<protein>
    <recommendedName>
        <fullName evidence="8">Major facilitator superfamily (MFS) profile domain-containing protein</fullName>
    </recommendedName>
</protein>
<name>A0A8H3AGQ7_9AGAM</name>
<dbReference type="PANTHER" id="PTHR23504:SF15">
    <property type="entry name" value="MAJOR FACILITATOR SUPERFAMILY (MFS) PROFILE DOMAIN-CONTAINING PROTEIN"/>
    <property type="match status" value="1"/>
</dbReference>
<feature type="transmembrane region" description="Helical" evidence="7">
    <location>
        <begin position="455"/>
        <end position="474"/>
    </location>
</feature>
<evidence type="ECO:0000313" key="10">
    <source>
        <dbReference type="Proteomes" id="UP000663853"/>
    </source>
</evidence>
<dbReference type="AlphaFoldDB" id="A0A8H3AGQ7"/>
<evidence type="ECO:0000313" key="9">
    <source>
        <dbReference type="EMBL" id="CAE6425035.1"/>
    </source>
</evidence>
<keyword evidence="4 7" id="KW-1133">Transmembrane helix</keyword>
<dbReference type="GO" id="GO:0016020">
    <property type="term" value="C:membrane"/>
    <property type="evidence" value="ECO:0007669"/>
    <property type="project" value="UniProtKB-SubCell"/>
</dbReference>
<feature type="domain" description="Major facilitator superfamily (MFS) profile" evidence="8">
    <location>
        <begin position="47"/>
        <end position="484"/>
    </location>
</feature>
<dbReference type="Gene3D" id="1.20.1250.20">
    <property type="entry name" value="MFS general substrate transporter like domains"/>
    <property type="match status" value="1"/>
</dbReference>
<evidence type="ECO:0000256" key="4">
    <source>
        <dbReference type="ARBA" id="ARBA00022989"/>
    </source>
</evidence>
<gene>
    <name evidence="9" type="ORF">RDB_LOCUS17201</name>
</gene>
<keyword evidence="3 7" id="KW-0812">Transmembrane</keyword>
<keyword evidence="5 7" id="KW-0472">Membrane</keyword>
<feature type="region of interest" description="Disordered" evidence="6">
    <location>
        <begin position="1"/>
        <end position="40"/>
    </location>
</feature>
<feature type="transmembrane region" description="Helical" evidence="7">
    <location>
        <begin position="386"/>
        <end position="411"/>
    </location>
</feature>
<dbReference type="EMBL" id="CAJMXA010000302">
    <property type="protein sequence ID" value="CAE6425035.1"/>
    <property type="molecule type" value="Genomic_DNA"/>
</dbReference>
<dbReference type="InterPro" id="IPR020846">
    <property type="entry name" value="MFS_dom"/>
</dbReference>
<dbReference type="InterPro" id="IPR036259">
    <property type="entry name" value="MFS_trans_sf"/>
</dbReference>
<feature type="transmembrane region" description="Helical" evidence="7">
    <location>
        <begin position="86"/>
        <end position="108"/>
    </location>
</feature>
<dbReference type="PRINTS" id="PR01035">
    <property type="entry name" value="TCRTETA"/>
</dbReference>
<feature type="compositionally biased region" description="Polar residues" evidence="6">
    <location>
        <begin position="250"/>
        <end position="265"/>
    </location>
</feature>
<dbReference type="PROSITE" id="PS50850">
    <property type="entry name" value="MFS"/>
    <property type="match status" value="1"/>
</dbReference>
<dbReference type="InterPro" id="IPR011701">
    <property type="entry name" value="MFS"/>
</dbReference>
<feature type="transmembrane region" description="Helical" evidence="7">
    <location>
        <begin position="356"/>
        <end position="380"/>
    </location>
</feature>
<proteinExistence type="predicted"/>
<feature type="region of interest" description="Disordered" evidence="6">
    <location>
        <begin position="248"/>
        <end position="272"/>
    </location>
</feature>
<dbReference type="GO" id="GO:0022857">
    <property type="term" value="F:transmembrane transporter activity"/>
    <property type="evidence" value="ECO:0007669"/>
    <property type="project" value="InterPro"/>
</dbReference>
<organism evidence="9 10">
    <name type="scientific">Rhizoctonia solani</name>
    <dbReference type="NCBI Taxonomy" id="456999"/>
    <lineage>
        <taxon>Eukaryota</taxon>
        <taxon>Fungi</taxon>
        <taxon>Dikarya</taxon>
        <taxon>Basidiomycota</taxon>
        <taxon>Agaricomycotina</taxon>
        <taxon>Agaricomycetes</taxon>
        <taxon>Cantharellales</taxon>
        <taxon>Ceratobasidiaceae</taxon>
        <taxon>Rhizoctonia</taxon>
    </lineage>
</organism>
<keyword evidence="2" id="KW-0813">Transport</keyword>